<dbReference type="AlphaFoldDB" id="A0A914ZA29"/>
<reference evidence="2" key="1">
    <citation type="submission" date="2022-11" db="UniProtKB">
        <authorList>
            <consortium name="WormBaseParasite"/>
        </authorList>
    </citation>
    <scope>IDENTIFICATION</scope>
</reference>
<protein>
    <submittedName>
        <fullName evidence="2">Uncharacterized protein</fullName>
    </submittedName>
</protein>
<sequence length="167" mass="18619">MAKKRSKDAILAKANKALKEKQMLNIVNGMNSILSNDQNQTETVAEMDSNASDVMNFVGPNSLFEIAESNSSLIVAPSDTVAIEPTFIAPWLCAIRFGYSVNQRSKFDEFIKDLNIKPIQGRDEYNGNACRKILQKFRSKSHQYAGPNKELFVTVANIELLKLGTVF</sequence>
<accession>A0A914ZA29</accession>
<dbReference type="Proteomes" id="UP000887577">
    <property type="component" value="Unplaced"/>
</dbReference>
<dbReference type="WBParaSite" id="PSU_v2.g9523.t1">
    <property type="protein sequence ID" value="PSU_v2.g9523.t1"/>
    <property type="gene ID" value="PSU_v2.g9523"/>
</dbReference>
<proteinExistence type="predicted"/>
<evidence type="ECO:0000313" key="1">
    <source>
        <dbReference type="Proteomes" id="UP000887577"/>
    </source>
</evidence>
<name>A0A914ZA29_9BILA</name>
<organism evidence="1 2">
    <name type="scientific">Panagrolaimus superbus</name>
    <dbReference type="NCBI Taxonomy" id="310955"/>
    <lineage>
        <taxon>Eukaryota</taxon>
        <taxon>Metazoa</taxon>
        <taxon>Ecdysozoa</taxon>
        <taxon>Nematoda</taxon>
        <taxon>Chromadorea</taxon>
        <taxon>Rhabditida</taxon>
        <taxon>Tylenchina</taxon>
        <taxon>Panagrolaimomorpha</taxon>
        <taxon>Panagrolaimoidea</taxon>
        <taxon>Panagrolaimidae</taxon>
        <taxon>Panagrolaimus</taxon>
    </lineage>
</organism>
<evidence type="ECO:0000313" key="2">
    <source>
        <dbReference type="WBParaSite" id="PSU_v2.g9523.t1"/>
    </source>
</evidence>
<keyword evidence="1" id="KW-1185">Reference proteome</keyword>